<dbReference type="AlphaFoldDB" id="A0A109BDG2"/>
<accession>A0A109BDG2</accession>
<sequence>MELERKPLTPKPSIDRALRRLLERDIDDRLRRARVRDRGRHDDH</sequence>
<evidence type="ECO:0000313" key="1">
    <source>
        <dbReference type="EMBL" id="KWT66743.1"/>
    </source>
</evidence>
<protein>
    <submittedName>
        <fullName evidence="1">Uncharacterized protein</fullName>
    </submittedName>
</protein>
<reference evidence="1 2" key="1">
    <citation type="submission" date="2015-10" db="EMBL/GenBank/DDBJ databases">
        <title>Transcriptomic analysis of a linuron degrading triple-species bacterial consortium.</title>
        <authorList>
            <person name="Albers P."/>
        </authorList>
    </citation>
    <scope>NUCLEOTIDE SEQUENCE [LARGE SCALE GENOMIC DNA]</scope>
    <source>
        <strain evidence="1 2">WDL6</strain>
    </source>
</reference>
<comment type="caution">
    <text evidence="1">The sequence shown here is derived from an EMBL/GenBank/DDBJ whole genome shotgun (WGS) entry which is preliminary data.</text>
</comment>
<dbReference type="Proteomes" id="UP000059074">
    <property type="component" value="Unassembled WGS sequence"/>
</dbReference>
<keyword evidence="2" id="KW-1185">Reference proteome</keyword>
<evidence type="ECO:0000313" key="2">
    <source>
        <dbReference type="Proteomes" id="UP000059074"/>
    </source>
</evidence>
<gene>
    <name evidence="1" type="ORF">APY04_2150</name>
</gene>
<proteinExistence type="predicted"/>
<organism evidence="1 2">
    <name type="scientific">Hyphomicrobium sulfonivorans</name>
    <dbReference type="NCBI Taxonomy" id="121290"/>
    <lineage>
        <taxon>Bacteria</taxon>
        <taxon>Pseudomonadati</taxon>
        <taxon>Pseudomonadota</taxon>
        <taxon>Alphaproteobacteria</taxon>
        <taxon>Hyphomicrobiales</taxon>
        <taxon>Hyphomicrobiaceae</taxon>
        <taxon>Hyphomicrobium</taxon>
    </lineage>
</organism>
<dbReference type="EMBL" id="LMTR01000071">
    <property type="protein sequence ID" value="KWT66743.1"/>
    <property type="molecule type" value="Genomic_DNA"/>
</dbReference>
<name>A0A109BDG2_HYPSL</name>